<evidence type="ECO:0000313" key="2">
    <source>
        <dbReference type="EMBL" id="KOG91812.1"/>
    </source>
</evidence>
<name>A0ABR5JEM1_9ACTN</name>
<gene>
    <name evidence="2" type="ORF">ADK38_01125</name>
</gene>
<protein>
    <recommendedName>
        <fullName evidence="1">ER-bound oxygenase mpaB/mpaB'/Rubber oxygenase catalytic domain-containing protein</fullName>
    </recommendedName>
</protein>
<evidence type="ECO:0000313" key="3">
    <source>
        <dbReference type="Proteomes" id="UP000037020"/>
    </source>
</evidence>
<dbReference type="PANTHER" id="PTHR36151">
    <property type="entry name" value="BLR2777 PROTEIN"/>
    <property type="match status" value="1"/>
</dbReference>
<feature type="non-terminal residue" evidence="2">
    <location>
        <position position="134"/>
    </location>
</feature>
<organism evidence="2 3">
    <name type="scientific">Streptomyces varsoviensis</name>
    <dbReference type="NCBI Taxonomy" id="67373"/>
    <lineage>
        <taxon>Bacteria</taxon>
        <taxon>Bacillati</taxon>
        <taxon>Actinomycetota</taxon>
        <taxon>Actinomycetes</taxon>
        <taxon>Kitasatosporales</taxon>
        <taxon>Streptomycetaceae</taxon>
        <taxon>Streptomyces</taxon>
    </lineage>
</organism>
<keyword evidence="3" id="KW-1185">Reference proteome</keyword>
<dbReference type="Pfam" id="PF09995">
    <property type="entry name" value="MPAB_Lcp_cat"/>
    <property type="match status" value="1"/>
</dbReference>
<proteinExistence type="predicted"/>
<feature type="domain" description="ER-bound oxygenase mpaB/mpaB'/Rubber oxygenase catalytic" evidence="1">
    <location>
        <begin position="2"/>
        <end position="133"/>
    </location>
</feature>
<dbReference type="InterPro" id="IPR018713">
    <property type="entry name" value="MPAB/Lcp_cat_dom"/>
</dbReference>
<dbReference type="PANTHER" id="PTHR36151:SF3">
    <property type="entry name" value="ER-BOUND OXYGENASE MPAB_MPAB'_RUBBER OXYGENASE CATALYTIC DOMAIN-CONTAINING PROTEIN"/>
    <property type="match status" value="1"/>
</dbReference>
<evidence type="ECO:0000259" key="1">
    <source>
        <dbReference type="Pfam" id="PF09995"/>
    </source>
</evidence>
<accession>A0ABR5JEM1</accession>
<sequence length="134" mass="15006">MHGDPMMWVAGVRALWLQALHPRAVRGIMQNSDFRQDPWRRLLRTAGFVATTTYGTADAAERAGAAVRAIHRRLTATDPDTGERYRVDDPELLLWVHCAEVASYLHVVRASGLPFTDATADAYIAEHRRSARLP</sequence>
<dbReference type="Proteomes" id="UP000037020">
    <property type="component" value="Unassembled WGS sequence"/>
</dbReference>
<reference evidence="2 3" key="1">
    <citation type="submission" date="2015-07" db="EMBL/GenBank/DDBJ databases">
        <authorList>
            <person name="Ju K.-S."/>
            <person name="Doroghazi J.R."/>
            <person name="Metcalf W.W."/>
        </authorList>
    </citation>
    <scope>NUCLEOTIDE SEQUENCE [LARGE SCALE GENOMIC DNA]</scope>
    <source>
        <strain evidence="2 3">NRRL B-3589</strain>
    </source>
</reference>
<dbReference type="EMBL" id="LGUT01000084">
    <property type="protein sequence ID" value="KOG91812.1"/>
    <property type="molecule type" value="Genomic_DNA"/>
</dbReference>
<comment type="caution">
    <text evidence="2">The sequence shown here is derived from an EMBL/GenBank/DDBJ whole genome shotgun (WGS) entry which is preliminary data.</text>
</comment>